<dbReference type="AlphaFoldDB" id="A0A443YUJ2"/>
<dbReference type="Proteomes" id="UP000284120">
    <property type="component" value="Unassembled WGS sequence"/>
</dbReference>
<name>A0A443YUJ2_9SPHI</name>
<accession>A0A443YUJ2</accession>
<reference evidence="3 4" key="1">
    <citation type="submission" date="2018-06" db="EMBL/GenBank/DDBJ databases">
        <title>Pedobacter endophyticus sp. nov., an endophytic bacterium isolated from a leaf of Triticum aestivum.</title>
        <authorList>
            <person name="Zhang L."/>
        </authorList>
    </citation>
    <scope>NUCLEOTIDE SEQUENCE [LARGE SCALE GENOMIC DNA]</scope>
    <source>
        <strain evidence="3 4">CM134L-2</strain>
    </source>
</reference>
<dbReference type="EMBL" id="SAYW01000003">
    <property type="protein sequence ID" value="RWU07446.1"/>
    <property type="molecule type" value="Genomic_DNA"/>
</dbReference>
<evidence type="ECO:0000256" key="1">
    <source>
        <dbReference type="SAM" id="SignalP"/>
    </source>
</evidence>
<feature type="domain" description="Outer membrane protein beta-barrel" evidence="2">
    <location>
        <begin position="19"/>
        <end position="177"/>
    </location>
</feature>
<dbReference type="InterPro" id="IPR025665">
    <property type="entry name" value="Beta-barrel_OMP_2"/>
</dbReference>
<evidence type="ECO:0000259" key="2">
    <source>
        <dbReference type="Pfam" id="PF13568"/>
    </source>
</evidence>
<keyword evidence="1" id="KW-0732">Signal</keyword>
<organism evidence="3 4">
    <name type="scientific">Pedobacter chitinilyticus</name>
    <dbReference type="NCBI Taxonomy" id="2233776"/>
    <lineage>
        <taxon>Bacteria</taxon>
        <taxon>Pseudomonadati</taxon>
        <taxon>Bacteroidota</taxon>
        <taxon>Sphingobacteriia</taxon>
        <taxon>Sphingobacteriales</taxon>
        <taxon>Sphingobacteriaceae</taxon>
        <taxon>Pedobacter</taxon>
    </lineage>
</organism>
<comment type="caution">
    <text evidence="3">The sequence shown here is derived from an EMBL/GenBank/DDBJ whole genome shotgun (WGS) entry which is preliminary data.</text>
</comment>
<evidence type="ECO:0000313" key="3">
    <source>
        <dbReference type="EMBL" id="RWU07446.1"/>
    </source>
</evidence>
<evidence type="ECO:0000313" key="4">
    <source>
        <dbReference type="Proteomes" id="UP000284120"/>
    </source>
</evidence>
<feature type="signal peptide" evidence="1">
    <location>
        <begin position="1"/>
        <end position="20"/>
    </location>
</feature>
<protein>
    <submittedName>
        <fullName evidence="3">PorT family protein</fullName>
    </submittedName>
</protein>
<dbReference type="RefSeq" id="WP_113647729.1">
    <property type="nucleotide sequence ID" value="NZ_QMHN01000003.1"/>
</dbReference>
<keyword evidence="4" id="KW-1185">Reference proteome</keyword>
<dbReference type="Pfam" id="PF13568">
    <property type="entry name" value="OMP_b-brl_2"/>
    <property type="match status" value="1"/>
</dbReference>
<sequence>MKKIVILVLGLFVTGLTANAQSTDSFIRLGIKGGASFSNIIKDDGNNDFKTDYLVGYHVGATLDIKLLENLAFTPELLYSTKGYKLESGLGKFTQTTHFIDVPILASIKLAEGFNVVAGPQVSFLLSTKNKFENGFSSAEQQVVEDESDRFKKSLLGGVIGARFDVSNKVGIYGRYAIDFQKNNENGSTTTPEFKNQGFQVGLGIKF</sequence>
<gene>
    <name evidence="3" type="ORF">DPV69_10670</name>
</gene>
<dbReference type="OrthoDB" id="947434at2"/>
<feature type="chain" id="PRO_5019280644" evidence="1">
    <location>
        <begin position="21"/>
        <end position="207"/>
    </location>
</feature>
<proteinExistence type="predicted"/>